<dbReference type="Pfam" id="PF22596">
    <property type="entry name" value="Scabin-like"/>
    <property type="match status" value="1"/>
</dbReference>
<evidence type="ECO:0000259" key="2">
    <source>
        <dbReference type="Pfam" id="PF22596"/>
    </source>
</evidence>
<proteinExistence type="predicted"/>
<feature type="domain" description="Pierisin-like" evidence="2">
    <location>
        <begin position="29"/>
        <end position="110"/>
    </location>
</feature>
<name>A0A2D0JMU6_9GAMM</name>
<reference evidence="3 4" key="1">
    <citation type="journal article" date="2017" name="Nat. Microbiol.">
        <title>Natural product diversity associated with the nematode symbionts Photorhabdus and Xenorhabdus.</title>
        <authorList>
            <person name="Tobias N.J."/>
            <person name="Wolff H."/>
            <person name="Djahanschiri B."/>
            <person name="Grundmann F."/>
            <person name="Kronenwerth M."/>
            <person name="Shi Y.M."/>
            <person name="Simonyi S."/>
            <person name="Grun P."/>
            <person name="Shapiro-Ilan D."/>
            <person name="Pidot S.J."/>
            <person name="Stinear T.P."/>
            <person name="Ebersberger I."/>
            <person name="Bode H.B."/>
        </authorList>
    </citation>
    <scope>NUCLEOTIDE SEQUENCE [LARGE SCALE GENOMIC DNA]</scope>
    <source>
        <strain evidence="3 4">DSM 17902</strain>
    </source>
</reference>
<protein>
    <submittedName>
        <fullName evidence="3">Pertussis toxin subunit 1</fullName>
    </submittedName>
</protein>
<dbReference type="RefSeq" id="WP_099115115.1">
    <property type="nucleotide sequence ID" value="NZ_CAWNQI010000048.1"/>
</dbReference>
<feature type="signal peptide" evidence="1">
    <location>
        <begin position="1"/>
        <end position="22"/>
    </location>
</feature>
<comment type="caution">
    <text evidence="3">The sequence shown here is derived from an EMBL/GenBank/DDBJ whole genome shotgun (WGS) entry which is preliminary data.</text>
</comment>
<feature type="chain" id="PRO_5012564815" evidence="1">
    <location>
        <begin position="23"/>
        <end position="255"/>
    </location>
</feature>
<dbReference type="SUPFAM" id="SSF56399">
    <property type="entry name" value="ADP-ribosylation"/>
    <property type="match status" value="1"/>
</dbReference>
<gene>
    <name evidence="3" type="ORF">Xmir_03136</name>
</gene>
<evidence type="ECO:0000313" key="4">
    <source>
        <dbReference type="Proteomes" id="UP000221980"/>
    </source>
</evidence>
<evidence type="ECO:0000313" key="3">
    <source>
        <dbReference type="EMBL" id="PHM47581.1"/>
    </source>
</evidence>
<dbReference type="AlphaFoldDB" id="A0A2D0JMU6"/>
<keyword evidence="1" id="KW-0732">Signal</keyword>
<dbReference type="Gene3D" id="3.90.210.10">
    <property type="entry name" value="Heat-Labile Enterotoxin, subunit A"/>
    <property type="match status" value="1"/>
</dbReference>
<sequence>MRILKLFTLLCILFLYTAQSLAQQNVDTVYRIDSRPPQQIFILNGGFHPWGTNADLAEHIQDYSLGTNQPAEGSAFVATTSNEEQAIEWGVMMSSSSEERFYVYNIRPTANFYSVVLSLQSFYARTGDRRYLELLNTYEEQKEYAAFNGISVTQIRRVDVYEYDPNRGDYGRTSSILNPLYQEVQTTANGNPFSQLPQLPREIVTPATYCAMNMTHSHHYSASLAASTKTRKFIKELSQCNASLSIMAFLYTSFF</sequence>
<organism evidence="3 4">
    <name type="scientific">Xenorhabdus miraniensis</name>
    <dbReference type="NCBI Taxonomy" id="351674"/>
    <lineage>
        <taxon>Bacteria</taxon>
        <taxon>Pseudomonadati</taxon>
        <taxon>Pseudomonadota</taxon>
        <taxon>Gammaproteobacteria</taxon>
        <taxon>Enterobacterales</taxon>
        <taxon>Morganellaceae</taxon>
        <taxon>Xenorhabdus</taxon>
    </lineage>
</organism>
<keyword evidence="4" id="KW-1185">Reference proteome</keyword>
<dbReference type="InterPro" id="IPR054695">
    <property type="entry name" value="Pierisin-like_dom"/>
</dbReference>
<dbReference type="EMBL" id="NITZ01000017">
    <property type="protein sequence ID" value="PHM47581.1"/>
    <property type="molecule type" value="Genomic_DNA"/>
</dbReference>
<accession>A0A2D0JMU6</accession>
<evidence type="ECO:0000256" key="1">
    <source>
        <dbReference type="SAM" id="SignalP"/>
    </source>
</evidence>
<dbReference type="OrthoDB" id="6446522at2"/>
<dbReference type="Proteomes" id="UP000221980">
    <property type="component" value="Unassembled WGS sequence"/>
</dbReference>